<accession>T1JJ99</accession>
<reference evidence="2" key="1">
    <citation type="submission" date="2011-05" db="EMBL/GenBank/DDBJ databases">
        <authorList>
            <person name="Richards S.R."/>
            <person name="Qu J."/>
            <person name="Jiang H."/>
            <person name="Jhangiani S.N."/>
            <person name="Agravi P."/>
            <person name="Goodspeed R."/>
            <person name="Gross S."/>
            <person name="Mandapat C."/>
            <person name="Jackson L."/>
            <person name="Mathew T."/>
            <person name="Pu L."/>
            <person name="Thornton R."/>
            <person name="Saada N."/>
            <person name="Wilczek-Boney K.B."/>
            <person name="Lee S."/>
            <person name="Kovar C."/>
            <person name="Wu Y."/>
            <person name="Scherer S.E."/>
            <person name="Worley K.C."/>
            <person name="Muzny D.M."/>
            <person name="Gibbs R."/>
        </authorList>
    </citation>
    <scope>NUCLEOTIDE SEQUENCE</scope>
    <source>
        <strain evidence="2">Brora</strain>
    </source>
</reference>
<dbReference type="AlphaFoldDB" id="T1JJ99"/>
<evidence type="ECO:0000313" key="2">
    <source>
        <dbReference type="Proteomes" id="UP000014500"/>
    </source>
</evidence>
<dbReference type="Proteomes" id="UP000014500">
    <property type="component" value="Unassembled WGS sequence"/>
</dbReference>
<evidence type="ECO:0000313" key="1">
    <source>
        <dbReference type="EnsemblMetazoa" id="SMAR013929-PA"/>
    </source>
</evidence>
<reference evidence="1" key="2">
    <citation type="submission" date="2015-02" db="UniProtKB">
        <authorList>
            <consortium name="EnsemblMetazoa"/>
        </authorList>
    </citation>
    <scope>IDENTIFICATION</scope>
</reference>
<sequence length="87" mass="9763">MDPFGSVYCPRDTGSSGRGHHKSFFSFILPNKMIKFFIINREHSLLDIKAVLSSLILGNSRKPDFGVSGSLGFKLFPVLTDFHTRKC</sequence>
<name>T1JJ99_STRMM</name>
<proteinExistence type="predicted"/>
<dbReference type="EMBL" id="JH432223">
    <property type="status" value="NOT_ANNOTATED_CDS"/>
    <property type="molecule type" value="Genomic_DNA"/>
</dbReference>
<organism evidence="1 2">
    <name type="scientific">Strigamia maritima</name>
    <name type="common">European centipede</name>
    <name type="synonym">Geophilus maritimus</name>
    <dbReference type="NCBI Taxonomy" id="126957"/>
    <lineage>
        <taxon>Eukaryota</taxon>
        <taxon>Metazoa</taxon>
        <taxon>Ecdysozoa</taxon>
        <taxon>Arthropoda</taxon>
        <taxon>Myriapoda</taxon>
        <taxon>Chilopoda</taxon>
        <taxon>Pleurostigmophora</taxon>
        <taxon>Geophilomorpha</taxon>
        <taxon>Linotaeniidae</taxon>
        <taxon>Strigamia</taxon>
    </lineage>
</organism>
<protein>
    <submittedName>
        <fullName evidence="1">Uncharacterized protein</fullName>
    </submittedName>
</protein>
<dbReference type="HOGENOM" id="CLU_2486195_0_0_1"/>
<dbReference type="EnsemblMetazoa" id="SMAR013929-RA">
    <property type="protein sequence ID" value="SMAR013929-PA"/>
    <property type="gene ID" value="SMAR013929"/>
</dbReference>
<keyword evidence="2" id="KW-1185">Reference proteome</keyword>